<sequence>MEISEERLKELVLRALYALEAERKIMTGLRSRRKLYMICACAWNEKYEEFLNEMETSNSYEIYPVIPASWKKLGYEGRLKGCKACAGIVYRCRQRPEDLGDAISLFPVVSRDMLVKTALCISDTFETSWIADCIERGSRILLLRSGLARFSGKEKPAYVNRIMGYYRQVLEYGIEICGKDELAEREAEKEKVPARQAVKTGFLPLKPAASNRGRKRVITASNVESLAFEGVLQLQPEDIVTDMAKERAKYLNIIFK</sequence>
<name>A0A7X2NKQ8_9CLOT</name>
<evidence type="ECO:0000313" key="1">
    <source>
        <dbReference type="EMBL" id="MSS36660.1"/>
    </source>
</evidence>
<dbReference type="Proteomes" id="UP000429958">
    <property type="component" value="Unassembled WGS sequence"/>
</dbReference>
<comment type="caution">
    <text evidence="1">The sequence shown here is derived from an EMBL/GenBank/DDBJ whole genome shotgun (WGS) entry which is preliminary data.</text>
</comment>
<dbReference type="EMBL" id="VUMD01000006">
    <property type="protein sequence ID" value="MSS36660.1"/>
    <property type="molecule type" value="Genomic_DNA"/>
</dbReference>
<accession>A0A7X2NKQ8</accession>
<evidence type="ECO:0000313" key="2">
    <source>
        <dbReference type="Proteomes" id="UP000429958"/>
    </source>
</evidence>
<keyword evidence="2" id="KW-1185">Reference proteome</keyword>
<proteinExistence type="predicted"/>
<reference evidence="1 2" key="1">
    <citation type="submission" date="2019-08" db="EMBL/GenBank/DDBJ databases">
        <title>In-depth cultivation of the pig gut microbiome towards novel bacterial diversity and tailored functional studies.</title>
        <authorList>
            <person name="Wylensek D."/>
            <person name="Hitch T.C.A."/>
            <person name="Clavel T."/>
        </authorList>
    </citation>
    <scope>NUCLEOTIDE SEQUENCE [LARGE SCALE GENOMIC DNA]</scope>
    <source>
        <strain evidence="1 2">WCA-389-WT-23D1</strain>
    </source>
</reference>
<organism evidence="1 2">
    <name type="scientific">Clostridium porci</name>
    <dbReference type="NCBI Taxonomy" id="2605778"/>
    <lineage>
        <taxon>Bacteria</taxon>
        <taxon>Bacillati</taxon>
        <taxon>Bacillota</taxon>
        <taxon>Clostridia</taxon>
        <taxon>Eubacteriales</taxon>
        <taxon>Clostridiaceae</taxon>
        <taxon>Clostridium</taxon>
    </lineage>
</organism>
<protein>
    <submittedName>
        <fullName evidence="1">Uncharacterized protein</fullName>
    </submittedName>
</protein>
<dbReference type="AlphaFoldDB" id="A0A7X2NKQ8"/>
<gene>
    <name evidence="1" type="ORF">FYJ39_08760</name>
</gene>
<dbReference type="RefSeq" id="WP_154472103.1">
    <property type="nucleotide sequence ID" value="NZ_VUMD01000006.1"/>
</dbReference>